<dbReference type="GO" id="GO:0019288">
    <property type="term" value="P:isopentenyl diphosphate biosynthetic process, methylerythritol 4-phosphate pathway"/>
    <property type="evidence" value="ECO:0007669"/>
    <property type="project" value="UniProtKB-UniRule"/>
</dbReference>
<feature type="site" description="Transition state stabilizer" evidence="4">
    <location>
        <position position="19"/>
    </location>
</feature>
<dbReference type="CDD" id="cd02516">
    <property type="entry name" value="CDP-ME_synthetase"/>
    <property type="match status" value="1"/>
</dbReference>
<accession>A0A1I3HQT7</accession>
<dbReference type="EMBL" id="FOQA01000015">
    <property type="protein sequence ID" value="SFI37937.1"/>
    <property type="molecule type" value="Genomic_DNA"/>
</dbReference>
<protein>
    <recommendedName>
        <fullName evidence="4">2-C-methyl-D-erythritol 4-phosphate cytidylyltransferase</fullName>
        <ecNumber evidence="4">2.7.7.60</ecNumber>
    </recommendedName>
    <alternativeName>
        <fullName evidence="4">4-diphosphocytidyl-2C-methyl-D-erythritol synthase</fullName>
    </alternativeName>
    <alternativeName>
        <fullName evidence="4">MEP cytidylyltransferase</fullName>
        <shortName evidence="4">MCT</shortName>
    </alternativeName>
</protein>
<dbReference type="STRING" id="69895.SAMN05192551_11513"/>
<evidence type="ECO:0000313" key="5">
    <source>
        <dbReference type="EMBL" id="SFI37937.1"/>
    </source>
</evidence>
<keyword evidence="2 4" id="KW-0548">Nucleotidyltransferase</keyword>
<keyword evidence="1 4" id="KW-0808">Transferase</keyword>
<organism evidence="5 6">
    <name type="scientific">Tindallia magadiensis</name>
    <dbReference type="NCBI Taxonomy" id="69895"/>
    <lineage>
        <taxon>Bacteria</taxon>
        <taxon>Bacillati</taxon>
        <taxon>Bacillota</taxon>
        <taxon>Clostridia</taxon>
        <taxon>Peptostreptococcales</taxon>
        <taxon>Tindalliaceae</taxon>
        <taxon>Tindallia</taxon>
    </lineage>
</organism>
<comment type="function">
    <text evidence="4">Catalyzes the formation of 4-diphosphocytidyl-2-C-methyl-D-erythritol from CTP and 2-C-methyl-D-erythritol 4-phosphate (MEP).</text>
</comment>
<comment type="pathway">
    <text evidence="4">Isoprenoid biosynthesis; isopentenyl diphosphate biosynthesis via DXP pathway; isopentenyl diphosphate from 1-deoxy-D-xylulose 5-phosphate: step 2/6.</text>
</comment>
<dbReference type="Gene3D" id="3.90.550.10">
    <property type="entry name" value="Spore Coat Polysaccharide Biosynthesis Protein SpsA, Chain A"/>
    <property type="match status" value="1"/>
</dbReference>
<evidence type="ECO:0000313" key="6">
    <source>
        <dbReference type="Proteomes" id="UP000199287"/>
    </source>
</evidence>
<reference evidence="6" key="1">
    <citation type="submission" date="2016-10" db="EMBL/GenBank/DDBJ databases">
        <authorList>
            <person name="Varghese N."/>
            <person name="Submissions S."/>
        </authorList>
    </citation>
    <scope>NUCLEOTIDE SEQUENCE [LARGE SCALE GENOMIC DNA]</scope>
    <source>
        <strain evidence="6">Z-7934</strain>
    </source>
</reference>
<dbReference type="PANTHER" id="PTHR32125:SF4">
    <property type="entry name" value="2-C-METHYL-D-ERYTHRITOL 4-PHOSPHATE CYTIDYLYLTRANSFERASE, CHLOROPLASTIC"/>
    <property type="match status" value="1"/>
</dbReference>
<feature type="site" description="Positions MEP for the nucleophilic attack" evidence="4">
    <location>
        <position position="159"/>
    </location>
</feature>
<comment type="similarity">
    <text evidence="4">Belongs to the IspD/TarI cytidylyltransferase family. IspD subfamily.</text>
</comment>
<dbReference type="InterPro" id="IPR050088">
    <property type="entry name" value="IspD/TarI_cytidylyltransf_bact"/>
</dbReference>
<feature type="site" description="Transition state stabilizer" evidence="4">
    <location>
        <position position="26"/>
    </location>
</feature>
<dbReference type="PANTHER" id="PTHR32125">
    <property type="entry name" value="2-C-METHYL-D-ERYTHRITOL 4-PHOSPHATE CYTIDYLYLTRANSFERASE, CHLOROPLASTIC"/>
    <property type="match status" value="1"/>
</dbReference>
<dbReference type="InterPro" id="IPR001228">
    <property type="entry name" value="IspD"/>
</dbReference>
<dbReference type="GO" id="GO:0050518">
    <property type="term" value="F:2-C-methyl-D-erythritol 4-phosphate cytidylyltransferase activity"/>
    <property type="evidence" value="ECO:0007669"/>
    <property type="project" value="UniProtKB-UniRule"/>
</dbReference>
<proteinExistence type="inferred from homology"/>
<feature type="site" description="Positions MEP for the nucleophilic attack" evidence="4">
    <location>
        <position position="214"/>
    </location>
</feature>
<dbReference type="InterPro" id="IPR029044">
    <property type="entry name" value="Nucleotide-diphossugar_trans"/>
</dbReference>
<dbReference type="OrthoDB" id="9806837at2"/>
<gene>
    <name evidence="4" type="primary">ispD</name>
    <name evidence="5" type="ORF">SAMN05192551_11513</name>
</gene>
<evidence type="ECO:0000256" key="4">
    <source>
        <dbReference type="HAMAP-Rule" id="MF_00108"/>
    </source>
</evidence>
<evidence type="ECO:0000256" key="3">
    <source>
        <dbReference type="ARBA" id="ARBA00023229"/>
    </source>
</evidence>
<dbReference type="Proteomes" id="UP000199287">
    <property type="component" value="Unassembled WGS sequence"/>
</dbReference>
<name>A0A1I3HQT7_9FIRM</name>
<dbReference type="HAMAP" id="MF_00108">
    <property type="entry name" value="IspD"/>
    <property type="match status" value="1"/>
</dbReference>
<dbReference type="EC" id="2.7.7.60" evidence="4"/>
<dbReference type="InterPro" id="IPR034683">
    <property type="entry name" value="IspD/TarI"/>
</dbReference>
<comment type="catalytic activity">
    <reaction evidence="4">
        <text>2-C-methyl-D-erythritol 4-phosphate + CTP + H(+) = 4-CDP-2-C-methyl-D-erythritol + diphosphate</text>
        <dbReference type="Rhea" id="RHEA:13429"/>
        <dbReference type="ChEBI" id="CHEBI:15378"/>
        <dbReference type="ChEBI" id="CHEBI:33019"/>
        <dbReference type="ChEBI" id="CHEBI:37563"/>
        <dbReference type="ChEBI" id="CHEBI:57823"/>
        <dbReference type="ChEBI" id="CHEBI:58262"/>
        <dbReference type="EC" id="2.7.7.60"/>
    </reaction>
</comment>
<dbReference type="FunFam" id="3.90.550.10:FF:000003">
    <property type="entry name" value="2-C-methyl-D-erythritol 4-phosphate cytidylyltransferase"/>
    <property type="match status" value="1"/>
</dbReference>
<dbReference type="Pfam" id="PF01128">
    <property type="entry name" value="IspD"/>
    <property type="match status" value="1"/>
</dbReference>
<evidence type="ECO:0000256" key="2">
    <source>
        <dbReference type="ARBA" id="ARBA00022695"/>
    </source>
</evidence>
<dbReference type="NCBIfam" id="TIGR00453">
    <property type="entry name" value="ispD"/>
    <property type="match status" value="1"/>
</dbReference>
<sequence>MDNQKKVAVIIVAGGSGKRMNSPVPKQFLMLNQKPVLAHAIQPFNESPRVHQMILVVPEKDVTYCQVDIVETYQFHKVTNVVAGGSERIDSVKKGLEAIEETVDYIAIHDGARPLIHQEDIERVFDKALETGGAILASQMTDTVKKIEEKGEIVGTLPRSELVLAQTPQIFCAEWLKNAYRCFPPGKVATDDASVLECAGYSVHTVCGKHINIKITTSEDLEIAAYTLNRRSGENENRHRF</sequence>
<dbReference type="AlphaFoldDB" id="A0A1I3HQT7"/>
<keyword evidence="3 4" id="KW-0414">Isoprene biosynthesis</keyword>
<dbReference type="RefSeq" id="WP_093373823.1">
    <property type="nucleotide sequence ID" value="NZ_FOQA01000015.1"/>
</dbReference>
<dbReference type="UniPathway" id="UPA00056">
    <property type="reaction ID" value="UER00093"/>
</dbReference>
<keyword evidence="6" id="KW-1185">Reference proteome</keyword>
<evidence type="ECO:0000256" key="1">
    <source>
        <dbReference type="ARBA" id="ARBA00022679"/>
    </source>
</evidence>
<dbReference type="SUPFAM" id="SSF53448">
    <property type="entry name" value="Nucleotide-diphospho-sugar transferases"/>
    <property type="match status" value="1"/>
</dbReference>